<name>A0A162Y830_PHYB8</name>
<sequence>MYFSMRIYIFQLDMLDHSILSEELRCQTTALNYYHGNFLYKHLQKSSCGITEASMQNKKSRDDEINEAHYDKEFPVTNKERLFNFLNLSFTKSLTPHFVVEVVSEEPY</sequence>
<dbReference type="RefSeq" id="XP_018296935.1">
    <property type="nucleotide sequence ID" value="XM_018434915.1"/>
</dbReference>
<accession>A0A162Y830</accession>
<organism evidence="1 2">
    <name type="scientific">Phycomyces blakesleeanus (strain ATCC 8743b / DSM 1359 / FGSC 10004 / NBRC 33097 / NRRL 1555)</name>
    <dbReference type="NCBI Taxonomy" id="763407"/>
    <lineage>
        <taxon>Eukaryota</taxon>
        <taxon>Fungi</taxon>
        <taxon>Fungi incertae sedis</taxon>
        <taxon>Mucoromycota</taxon>
        <taxon>Mucoromycotina</taxon>
        <taxon>Mucoromycetes</taxon>
        <taxon>Mucorales</taxon>
        <taxon>Phycomycetaceae</taxon>
        <taxon>Phycomyces</taxon>
    </lineage>
</organism>
<dbReference type="AlphaFoldDB" id="A0A162Y830"/>
<protein>
    <submittedName>
        <fullName evidence="1">Uncharacterized protein</fullName>
    </submittedName>
</protein>
<evidence type="ECO:0000313" key="1">
    <source>
        <dbReference type="EMBL" id="OAD78895.1"/>
    </source>
</evidence>
<dbReference type="VEuPathDB" id="FungiDB:PHYBLDRAFT_163992"/>
<dbReference type="InParanoid" id="A0A162Y830"/>
<evidence type="ECO:0000313" key="2">
    <source>
        <dbReference type="Proteomes" id="UP000077315"/>
    </source>
</evidence>
<gene>
    <name evidence="1" type="ORF">PHYBLDRAFT_163992</name>
</gene>
<dbReference type="Proteomes" id="UP000077315">
    <property type="component" value="Unassembled WGS sequence"/>
</dbReference>
<dbReference type="EMBL" id="KV440973">
    <property type="protein sequence ID" value="OAD78895.1"/>
    <property type="molecule type" value="Genomic_DNA"/>
</dbReference>
<reference evidence="2" key="1">
    <citation type="submission" date="2015-06" db="EMBL/GenBank/DDBJ databases">
        <title>Expansion of signal transduction pathways in fungi by whole-genome duplication.</title>
        <authorList>
            <consortium name="DOE Joint Genome Institute"/>
            <person name="Corrochano L.M."/>
            <person name="Kuo A."/>
            <person name="Marcet-Houben M."/>
            <person name="Polaino S."/>
            <person name="Salamov A."/>
            <person name="Villalobos J.M."/>
            <person name="Alvarez M.I."/>
            <person name="Avalos J."/>
            <person name="Benito E.P."/>
            <person name="Benoit I."/>
            <person name="Burger G."/>
            <person name="Camino L.P."/>
            <person name="Canovas D."/>
            <person name="Cerda-Olmedo E."/>
            <person name="Cheng J.-F."/>
            <person name="Dominguez A."/>
            <person name="Elias M."/>
            <person name="Eslava A.P."/>
            <person name="Glaser F."/>
            <person name="Grimwood J."/>
            <person name="Gutierrez G."/>
            <person name="Heitman J."/>
            <person name="Henrissat B."/>
            <person name="Iturriaga E.A."/>
            <person name="Lang B.F."/>
            <person name="Lavin J.L."/>
            <person name="Lee S."/>
            <person name="Li W."/>
            <person name="Lindquist E."/>
            <person name="Lopez-Garcia S."/>
            <person name="Luque E.M."/>
            <person name="Marcos A.T."/>
            <person name="Martin J."/>
            <person name="McCluskey K."/>
            <person name="Medina H.R."/>
            <person name="Miralles-Duran A."/>
            <person name="Miyazaki A."/>
            <person name="Munoz-Torres E."/>
            <person name="Oguiza J.A."/>
            <person name="Ohm R."/>
            <person name="Olmedo M."/>
            <person name="Orejas M."/>
            <person name="Ortiz-Castellanos L."/>
            <person name="Pisabarro A.G."/>
            <person name="Rodriguez-Romero J."/>
            <person name="Ruiz-Herrera J."/>
            <person name="Ruiz-Vazquez R."/>
            <person name="Sanz C."/>
            <person name="Schackwitz W."/>
            <person name="Schmutz J."/>
            <person name="Shahriari M."/>
            <person name="Shelest E."/>
            <person name="Silva-Franco F."/>
            <person name="Soanes D."/>
            <person name="Syed K."/>
            <person name="Tagua V.G."/>
            <person name="Talbot N.J."/>
            <person name="Thon M."/>
            <person name="De vries R.P."/>
            <person name="Wiebenga A."/>
            <person name="Yadav J.S."/>
            <person name="Braun E.L."/>
            <person name="Baker S."/>
            <person name="Garre V."/>
            <person name="Horwitz B."/>
            <person name="Torres-Martinez S."/>
            <person name="Idnurm A."/>
            <person name="Herrera-Estrella A."/>
            <person name="Gabaldon T."/>
            <person name="Grigoriev I.V."/>
        </authorList>
    </citation>
    <scope>NUCLEOTIDE SEQUENCE [LARGE SCALE GENOMIC DNA]</scope>
    <source>
        <strain evidence="2">NRRL 1555(-)</strain>
    </source>
</reference>
<proteinExistence type="predicted"/>
<dbReference type="GeneID" id="28995821"/>
<keyword evidence="2" id="KW-1185">Reference proteome</keyword>